<protein>
    <submittedName>
        <fullName evidence="1">5626_t:CDS:1</fullName>
    </submittedName>
</protein>
<organism evidence="1 2">
    <name type="scientific">Scutellospora calospora</name>
    <dbReference type="NCBI Taxonomy" id="85575"/>
    <lineage>
        <taxon>Eukaryota</taxon>
        <taxon>Fungi</taxon>
        <taxon>Fungi incertae sedis</taxon>
        <taxon>Mucoromycota</taxon>
        <taxon>Glomeromycotina</taxon>
        <taxon>Glomeromycetes</taxon>
        <taxon>Diversisporales</taxon>
        <taxon>Gigasporaceae</taxon>
        <taxon>Scutellospora</taxon>
    </lineage>
</organism>
<comment type="caution">
    <text evidence="1">The sequence shown here is derived from an EMBL/GenBank/DDBJ whole genome shotgun (WGS) entry which is preliminary data.</text>
</comment>
<gene>
    <name evidence="1" type="ORF">SCALOS_LOCUS8145</name>
</gene>
<feature type="non-terminal residue" evidence="1">
    <location>
        <position position="1"/>
    </location>
</feature>
<keyword evidence="2" id="KW-1185">Reference proteome</keyword>
<accession>A0ACA9N9B3</accession>
<dbReference type="EMBL" id="CAJVPM010020645">
    <property type="protein sequence ID" value="CAG8636052.1"/>
    <property type="molecule type" value="Genomic_DNA"/>
</dbReference>
<evidence type="ECO:0000313" key="1">
    <source>
        <dbReference type="EMBL" id="CAG8636052.1"/>
    </source>
</evidence>
<reference evidence="1" key="1">
    <citation type="submission" date="2021-06" db="EMBL/GenBank/DDBJ databases">
        <authorList>
            <person name="Kallberg Y."/>
            <person name="Tangrot J."/>
            <person name="Rosling A."/>
        </authorList>
    </citation>
    <scope>NUCLEOTIDE SEQUENCE</scope>
    <source>
        <strain evidence="1">AU212A</strain>
    </source>
</reference>
<sequence>PDIQQGYSMPYLVCWATKPLDISTMKKLSALFDNEFEIINYELYDYDDGGGDKDGNTYIQVSFIAKAKLEKEFQSFGINTYL</sequence>
<evidence type="ECO:0000313" key="2">
    <source>
        <dbReference type="Proteomes" id="UP000789860"/>
    </source>
</evidence>
<name>A0ACA9N9B3_9GLOM</name>
<dbReference type="Proteomes" id="UP000789860">
    <property type="component" value="Unassembled WGS sequence"/>
</dbReference>
<proteinExistence type="predicted"/>